<dbReference type="EMBL" id="BEXD01003802">
    <property type="protein sequence ID" value="GBC02035.1"/>
    <property type="molecule type" value="Genomic_DNA"/>
</dbReference>
<accession>A0A2Z6RUS3</accession>
<dbReference type="PANTHER" id="PTHR48051">
    <property type="match status" value="1"/>
</dbReference>
<reference evidence="4 6" key="1">
    <citation type="submission" date="2017-11" db="EMBL/GenBank/DDBJ databases">
        <title>The genome of Rhizophagus clarus HR1 reveals common genetic basis of auxotrophy among arbuscular mycorrhizal fungi.</title>
        <authorList>
            <person name="Kobayashi Y."/>
        </authorList>
    </citation>
    <scope>NUCLEOTIDE SEQUENCE [LARGE SCALE GENOMIC DNA]</scope>
    <source>
        <strain evidence="4 6">HR1</strain>
    </source>
</reference>
<proteinExistence type="predicted"/>
<gene>
    <name evidence="5" type="ORF">RCL2_000917800</name>
    <name evidence="4" type="ORF">RclHR1_04420005</name>
</gene>
<dbReference type="InterPro" id="IPR050216">
    <property type="entry name" value="LRR_domain-containing"/>
</dbReference>
<feature type="compositionally biased region" description="Polar residues" evidence="3">
    <location>
        <begin position="476"/>
        <end position="486"/>
    </location>
</feature>
<dbReference type="PRINTS" id="PR00019">
    <property type="entry name" value="LEURICHRPT"/>
</dbReference>
<dbReference type="STRING" id="94130.A0A2Z6RUS3"/>
<dbReference type="PROSITE" id="PS51450">
    <property type="entry name" value="LRR"/>
    <property type="match status" value="5"/>
</dbReference>
<protein>
    <submittedName>
        <fullName evidence="5">Leucine-rich repeat-containing protein 40</fullName>
    </submittedName>
</protein>
<evidence type="ECO:0000256" key="1">
    <source>
        <dbReference type="ARBA" id="ARBA00022614"/>
    </source>
</evidence>
<dbReference type="Pfam" id="PF13855">
    <property type="entry name" value="LRR_8"/>
    <property type="match status" value="1"/>
</dbReference>
<evidence type="ECO:0000256" key="2">
    <source>
        <dbReference type="ARBA" id="ARBA00022737"/>
    </source>
</evidence>
<dbReference type="SUPFAM" id="SSF52058">
    <property type="entry name" value="L domain-like"/>
    <property type="match status" value="2"/>
</dbReference>
<dbReference type="Proteomes" id="UP000247702">
    <property type="component" value="Unassembled WGS sequence"/>
</dbReference>
<reference evidence="5" key="2">
    <citation type="submission" date="2019-10" db="EMBL/GenBank/DDBJ databases">
        <title>Conservation and host-specific expression of non-tandemly repeated heterogenous ribosome RNA gene in arbuscular mycorrhizal fungi.</title>
        <authorList>
            <person name="Maeda T."/>
            <person name="Kobayashi Y."/>
            <person name="Nakagawa T."/>
            <person name="Ezawa T."/>
            <person name="Yamaguchi K."/>
            <person name="Bino T."/>
            <person name="Nishimoto Y."/>
            <person name="Shigenobu S."/>
            <person name="Kawaguchi M."/>
        </authorList>
    </citation>
    <scope>NUCLEOTIDE SEQUENCE</scope>
    <source>
        <strain evidence="5">HR1</strain>
    </source>
</reference>
<dbReference type="InterPro" id="IPR001611">
    <property type="entry name" value="Leu-rich_rpt"/>
</dbReference>
<dbReference type="FunFam" id="3.80.10.10:FF:000041">
    <property type="entry name" value="LRR receptor-like serine/threonine-protein kinase ERECTA"/>
    <property type="match status" value="1"/>
</dbReference>
<dbReference type="Pfam" id="PF12799">
    <property type="entry name" value="LRR_4"/>
    <property type="match status" value="1"/>
</dbReference>
<sequence length="691" mass="76235">MRKTPSGSRGPPKNDNTTAKLKPKGSSQLTGSSSSNTLSPKKPSRTSRSPSPSSTTPRSSVRDAIAQARLKKANNKASQQEEQNDGGLRSLNVIVKQAKSSGRLNISHRSLKEIPEEVWRMYEIDPKSISVDFNGSSSDVWYEQIDLVRLVAADNILEKIDKRIIEFAALTFIDFHNNNLSSLPDEFGQLQKLGILNLSYNKFNKLPSCLTSLQSLVELQIASNNLSGELDPAFGNLTKLETLDISQNEIAGLPLEISNLKNLRKLNLSKNKLKEIPGAALSGMTYLEELEISENQLEIVFKDLDGQTVNLPSLTRLNVRQNKLSALDESQDSTIFHPSVKLPKLKELLVSLNKIESFGPLLHTTPDLEILDMGDNKFSEIPEGLIALKHLKRLDLSNNSLKLLPAELGLLTLDVLVWEGNPLKNALKGPKSTAALLKTLKDRLTTVDFNNMEGPTIPESGQHLGQRSPSDAGLKTSGTLGNISQQGVSSKSLDLSKKNLSDIIQEDLEELTFEPKTVLLSFNTFQAIPVGFKMYQNTITTFQLDHNKFTSFPSFDDHSIVFPNVNTLDLSANQLTSLPGESDHTAFPNLQILNINNNRIAELPTKLAFPKLITFLATSNSLTSITPSTFENMEIVDISNNNIGHLPPTLGNVKTIKTLLVEGNSFRVPRYTIVQQGTSAIMEYLRDRIPK</sequence>
<keyword evidence="6" id="KW-1185">Reference proteome</keyword>
<evidence type="ECO:0000313" key="6">
    <source>
        <dbReference type="Proteomes" id="UP000247702"/>
    </source>
</evidence>
<feature type="compositionally biased region" description="Low complexity" evidence="3">
    <location>
        <begin position="25"/>
        <end position="59"/>
    </location>
</feature>
<dbReference type="InterPro" id="IPR032675">
    <property type="entry name" value="LRR_dom_sf"/>
</dbReference>
<name>A0A2Z6RUS3_9GLOM</name>
<dbReference type="InterPro" id="IPR025875">
    <property type="entry name" value="Leu-rich_rpt_4"/>
</dbReference>
<feature type="region of interest" description="Disordered" evidence="3">
    <location>
        <begin position="453"/>
        <end position="486"/>
    </location>
</feature>
<dbReference type="Gene3D" id="3.80.10.10">
    <property type="entry name" value="Ribonuclease Inhibitor"/>
    <property type="match status" value="4"/>
</dbReference>
<keyword evidence="1" id="KW-0433">Leucine-rich repeat</keyword>
<dbReference type="OrthoDB" id="660555at2759"/>
<dbReference type="EMBL" id="BLAL01000058">
    <property type="protein sequence ID" value="GES81942.1"/>
    <property type="molecule type" value="Genomic_DNA"/>
</dbReference>
<dbReference type="InterPro" id="IPR003591">
    <property type="entry name" value="Leu-rich_rpt_typical-subtyp"/>
</dbReference>
<comment type="caution">
    <text evidence="4">The sequence shown here is derived from an EMBL/GenBank/DDBJ whole genome shotgun (WGS) entry which is preliminary data.</text>
</comment>
<dbReference type="Proteomes" id="UP000615446">
    <property type="component" value="Unassembled WGS sequence"/>
</dbReference>
<feature type="region of interest" description="Disordered" evidence="3">
    <location>
        <begin position="1"/>
        <end position="62"/>
    </location>
</feature>
<keyword evidence="2" id="KW-0677">Repeat</keyword>
<dbReference type="GO" id="GO:0005737">
    <property type="term" value="C:cytoplasm"/>
    <property type="evidence" value="ECO:0007669"/>
    <property type="project" value="TreeGrafter"/>
</dbReference>
<dbReference type="SMART" id="SM00369">
    <property type="entry name" value="LRR_TYP"/>
    <property type="match status" value="10"/>
</dbReference>
<dbReference type="Pfam" id="PF00560">
    <property type="entry name" value="LRR_1"/>
    <property type="match status" value="4"/>
</dbReference>
<dbReference type="PANTHER" id="PTHR48051:SF1">
    <property type="entry name" value="RAS SUPPRESSOR PROTEIN 1"/>
    <property type="match status" value="1"/>
</dbReference>
<evidence type="ECO:0000313" key="4">
    <source>
        <dbReference type="EMBL" id="GBC02035.1"/>
    </source>
</evidence>
<dbReference type="AlphaFoldDB" id="A0A2Z6RUS3"/>
<evidence type="ECO:0000313" key="5">
    <source>
        <dbReference type="EMBL" id="GES81942.1"/>
    </source>
</evidence>
<organism evidence="4 6">
    <name type="scientific">Rhizophagus clarus</name>
    <dbReference type="NCBI Taxonomy" id="94130"/>
    <lineage>
        <taxon>Eukaryota</taxon>
        <taxon>Fungi</taxon>
        <taxon>Fungi incertae sedis</taxon>
        <taxon>Mucoromycota</taxon>
        <taxon>Glomeromycotina</taxon>
        <taxon>Glomeromycetes</taxon>
        <taxon>Glomerales</taxon>
        <taxon>Glomeraceae</taxon>
        <taxon>Rhizophagus</taxon>
    </lineage>
</organism>
<dbReference type="SMART" id="SM00364">
    <property type="entry name" value="LRR_BAC"/>
    <property type="match status" value="9"/>
</dbReference>
<evidence type="ECO:0000256" key="3">
    <source>
        <dbReference type="SAM" id="MobiDB-lite"/>
    </source>
</evidence>